<keyword evidence="8 9" id="KW-0472">Membrane</keyword>
<dbReference type="GO" id="GO:0019915">
    <property type="term" value="P:lipid storage"/>
    <property type="evidence" value="ECO:0007669"/>
    <property type="project" value="TreeGrafter"/>
</dbReference>
<evidence type="ECO:0000313" key="10">
    <source>
        <dbReference type="EMBL" id="KAJ4821898.1"/>
    </source>
</evidence>
<evidence type="ECO:0000256" key="5">
    <source>
        <dbReference type="ARBA" id="ARBA00022677"/>
    </source>
</evidence>
<evidence type="ECO:0000256" key="7">
    <source>
        <dbReference type="ARBA" id="ARBA00022989"/>
    </source>
</evidence>
<dbReference type="Proteomes" id="UP001141552">
    <property type="component" value="Unassembled WGS sequence"/>
</dbReference>
<keyword evidence="7 9" id="KW-1133">Transmembrane helix</keyword>
<dbReference type="EMBL" id="JAKUCV010007818">
    <property type="protein sequence ID" value="KAJ4821898.1"/>
    <property type="molecule type" value="Genomic_DNA"/>
</dbReference>
<keyword evidence="5" id="KW-0551">Lipid droplet</keyword>
<feature type="transmembrane region" description="Helical" evidence="9">
    <location>
        <begin position="33"/>
        <end position="59"/>
    </location>
</feature>
<name>A0A9Q0EY57_9ROSI</name>
<feature type="transmembrane region" description="Helical" evidence="9">
    <location>
        <begin position="71"/>
        <end position="95"/>
    </location>
</feature>
<organism evidence="10 11">
    <name type="scientific">Turnera subulata</name>
    <dbReference type="NCBI Taxonomy" id="218843"/>
    <lineage>
        <taxon>Eukaryota</taxon>
        <taxon>Viridiplantae</taxon>
        <taxon>Streptophyta</taxon>
        <taxon>Embryophyta</taxon>
        <taxon>Tracheophyta</taxon>
        <taxon>Spermatophyta</taxon>
        <taxon>Magnoliopsida</taxon>
        <taxon>eudicotyledons</taxon>
        <taxon>Gunneridae</taxon>
        <taxon>Pentapetalae</taxon>
        <taxon>rosids</taxon>
        <taxon>fabids</taxon>
        <taxon>Malpighiales</taxon>
        <taxon>Passifloraceae</taxon>
        <taxon>Turnera</taxon>
    </lineage>
</organism>
<dbReference type="Pfam" id="PF01277">
    <property type="entry name" value="Oleosin"/>
    <property type="match status" value="1"/>
</dbReference>
<dbReference type="AlphaFoldDB" id="A0A9Q0EY57"/>
<comment type="similarity">
    <text evidence="4">Belongs to the oleosin family.</text>
</comment>
<dbReference type="InterPro" id="IPR000136">
    <property type="entry name" value="Oleosin"/>
</dbReference>
<dbReference type="OrthoDB" id="690239at2759"/>
<dbReference type="PANTHER" id="PTHR33203">
    <property type="entry name" value="OLEOSIN"/>
    <property type="match status" value="1"/>
</dbReference>
<evidence type="ECO:0000313" key="11">
    <source>
        <dbReference type="Proteomes" id="UP001141552"/>
    </source>
</evidence>
<dbReference type="GO" id="GO:0048608">
    <property type="term" value="P:reproductive structure development"/>
    <property type="evidence" value="ECO:0007669"/>
    <property type="project" value="UniProtKB-ARBA"/>
</dbReference>
<comment type="caution">
    <text evidence="10">The sequence shown here is derived from an EMBL/GenBank/DDBJ whole genome shotgun (WGS) entry which is preliminary data.</text>
</comment>
<proteinExistence type="inferred from homology"/>
<evidence type="ECO:0000256" key="4">
    <source>
        <dbReference type="ARBA" id="ARBA00010858"/>
    </source>
</evidence>
<evidence type="ECO:0000256" key="1">
    <source>
        <dbReference type="ARBA" id="ARBA00002582"/>
    </source>
</evidence>
<evidence type="ECO:0000256" key="8">
    <source>
        <dbReference type="ARBA" id="ARBA00023136"/>
    </source>
</evidence>
<accession>A0A9Q0EY57</accession>
<gene>
    <name evidence="10" type="ORF">Tsubulata_051248</name>
</gene>
<evidence type="ECO:0000256" key="9">
    <source>
        <dbReference type="SAM" id="Phobius"/>
    </source>
</evidence>
<keyword evidence="6 9" id="KW-0812">Transmembrane</keyword>
<evidence type="ECO:0000256" key="2">
    <source>
        <dbReference type="ARBA" id="ARBA00004141"/>
    </source>
</evidence>
<dbReference type="PANTHER" id="PTHR33203:SF24">
    <property type="entry name" value="OLEOSIN"/>
    <property type="match status" value="1"/>
</dbReference>
<evidence type="ECO:0000256" key="6">
    <source>
        <dbReference type="ARBA" id="ARBA00022692"/>
    </source>
</evidence>
<evidence type="ECO:0008006" key="12">
    <source>
        <dbReference type="Google" id="ProtNLM"/>
    </source>
</evidence>
<dbReference type="GO" id="GO:0016020">
    <property type="term" value="C:membrane"/>
    <property type="evidence" value="ECO:0007669"/>
    <property type="project" value="UniProtKB-SubCell"/>
</dbReference>
<protein>
    <recommendedName>
        <fullName evidence="12">Oleosin</fullName>
    </recommendedName>
</protein>
<comment type="subcellular location">
    <subcellularLocation>
        <location evidence="3">Lipid droplet</location>
    </subcellularLocation>
    <subcellularLocation>
        <location evidence="2">Membrane</location>
        <topology evidence="2">Multi-pass membrane protein</topology>
    </subcellularLocation>
</comment>
<dbReference type="GO" id="GO:0009791">
    <property type="term" value="P:post-embryonic development"/>
    <property type="evidence" value="ECO:0007669"/>
    <property type="project" value="UniProtKB-ARBA"/>
</dbReference>
<comment type="function">
    <text evidence="1">May have a structural role to stabilize the lipid body during desiccation of the seed by preventing coalescence of the oil. Probably interacts with both lipid and phospholipid moieties of lipid bodies. May also provide recognition signals for specific lipase anchorage in lipolysis during seedling growth.</text>
</comment>
<sequence>MSDQSRVPVTHEKAPAGSRQAVKFLTAGSIGAALLLLSGLTLIGTVITVVLATPILVIFSPVLVPAAVVTFMVTVGFFFAGGCGIASIMTLLWMYNYVTGKHPIGADKLDYARGKIAEKARDMKERAKEYGHYVQHRAEDATTQTQTS</sequence>
<keyword evidence="11" id="KW-1185">Reference proteome</keyword>
<reference evidence="10" key="2">
    <citation type="journal article" date="2023" name="Plants (Basel)">
        <title>Annotation of the Turnera subulata (Passifloraceae) Draft Genome Reveals the S-Locus Evolved after the Divergence of Turneroideae from Passifloroideae in a Stepwise Manner.</title>
        <authorList>
            <person name="Henning P.M."/>
            <person name="Roalson E.H."/>
            <person name="Mir W."/>
            <person name="McCubbin A.G."/>
            <person name="Shore J.S."/>
        </authorList>
    </citation>
    <scope>NUCLEOTIDE SEQUENCE</scope>
    <source>
        <strain evidence="10">F60SS</strain>
    </source>
</reference>
<evidence type="ECO:0000256" key="3">
    <source>
        <dbReference type="ARBA" id="ARBA00004502"/>
    </source>
</evidence>
<reference evidence="10" key="1">
    <citation type="submission" date="2022-02" db="EMBL/GenBank/DDBJ databases">
        <authorList>
            <person name="Henning P.M."/>
            <person name="McCubbin A.G."/>
            <person name="Shore J.S."/>
        </authorList>
    </citation>
    <scope>NUCLEOTIDE SEQUENCE</scope>
    <source>
        <strain evidence="10">F60SS</strain>
        <tissue evidence="10">Leaves</tissue>
    </source>
</reference>
<dbReference type="GO" id="GO:0012511">
    <property type="term" value="C:monolayer-surrounded lipid storage body"/>
    <property type="evidence" value="ECO:0007669"/>
    <property type="project" value="InterPro"/>
</dbReference>